<dbReference type="PANTHER" id="PTHR43820:SF4">
    <property type="entry name" value="HIGH-AFFINITY BRANCHED-CHAIN AMINO ACID TRANSPORT ATP-BINDING PROTEIN LIVF"/>
    <property type="match status" value="1"/>
</dbReference>
<dbReference type="InterPro" id="IPR003593">
    <property type="entry name" value="AAA+_ATPase"/>
</dbReference>
<keyword evidence="2" id="KW-0813">Transport</keyword>
<evidence type="ECO:0000256" key="3">
    <source>
        <dbReference type="ARBA" id="ARBA00022741"/>
    </source>
</evidence>
<evidence type="ECO:0000313" key="8">
    <source>
        <dbReference type="Proteomes" id="UP001418444"/>
    </source>
</evidence>
<dbReference type="InterPro" id="IPR003439">
    <property type="entry name" value="ABC_transporter-like_ATP-bd"/>
</dbReference>
<evidence type="ECO:0000256" key="4">
    <source>
        <dbReference type="ARBA" id="ARBA00022840"/>
    </source>
</evidence>
<feature type="domain" description="ABC transporter" evidence="6">
    <location>
        <begin position="2"/>
        <end position="233"/>
    </location>
</feature>
<dbReference type="PROSITE" id="PS00211">
    <property type="entry name" value="ABC_TRANSPORTER_1"/>
    <property type="match status" value="1"/>
</dbReference>
<organism evidence="7 8">
    <name type="scientific">Gordonia caeni</name>
    <dbReference type="NCBI Taxonomy" id="1007097"/>
    <lineage>
        <taxon>Bacteria</taxon>
        <taxon>Bacillati</taxon>
        <taxon>Actinomycetota</taxon>
        <taxon>Actinomycetes</taxon>
        <taxon>Mycobacteriales</taxon>
        <taxon>Gordoniaceae</taxon>
        <taxon>Gordonia</taxon>
    </lineage>
</organism>
<dbReference type="EMBL" id="BAAAZW010000002">
    <property type="protein sequence ID" value="GAA3952191.1"/>
    <property type="molecule type" value="Genomic_DNA"/>
</dbReference>
<keyword evidence="4 7" id="KW-0067">ATP-binding</keyword>
<evidence type="ECO:0000256" key="1">
    <source>
        <dbReference type="ARBA" id="ARBA00005417"/>
    </source>
</evidence>
<keyword evidence="8" id="KW-1185">Reference proteome</keyword>
<reference evidence="8" key="1">
    <citation type="journal article" date="2019" name="Int. J. Syst. Evol. Microbiol.">
        <title>The Global Catalogue of Microorganisms (GCM) 10K type strain sequencing project: providing services to taxonomists for standard genome sequencing and annotation.</title>
        <authorList>
            <consortium name="The Broad Institute Genomics Platform"/>
            <consortium name="The Broad Institute Genome Sequencing Center for Infectious Disease"/>
            <person name="Wu L."/>
            <person name="Ma J."/>
        </authorList>
    </citation>
    <scope>NUCLEOTIDE SEQUENCE [LARGE SCALE GENOMIC DNA]</scope>
    <source>
        <strain evidence="8">JCM 16923</strain>
    </source>
</reference>
<name>A0ABP7NRE8_9ACTN</name>
<dbReference type="SUPFAM" id="SSF52540">
    <property type="entry name" value="P-loop containing nucleoside triphosphate hydrolases"/>
    <property type="match status" value="1"/>
</dbReference>
<accession>A0ABP7NRE8</accession>
<keyword evidence="3" id="KW-0547">Nucleotide-binding</keyword>
<sequence length="246" mass="25774">MLEVNDLRVSYGAVNAVQGVTMRADAGRVTLVLGANGAGKTTSLRAVAGFHRPKGGDVLLGGDDLAGRRAHVMVRHGLVLVPEGRRVFSTLTVEENLRMGGYRAPRSRMAAALDEVYEQFPILAERRDMAAGLLSGGEQQMLAFGRAVMSQPKVILMDEPSMGLAPTMVERVMTQVRAIADRGIAVLIVEQNADAGLAIADEVSVITRGRTVWTGPAAQASRAAVHAVLGESALDAAGPPGTGEAP</sequence>
<dbReference type="GO" id="GO:0005524">
    <property type="term" value="F:ATP binding"/>
    <property type="evidence" value="ECO:0007669"/>
    <property type="project" value="UniProtKB-KW"/>
</dbReference>
<proteinExistence type="inferred from homology"/>
<dbReference type="InterPro" id="IPR017871">
    <property type="entry name" value="ABC_transporter-like_CS"/>
</dbReference>
<dbReference type="Proteomes" id="UP001418444">
    <property type="component" value="Unassembled WGS sequence"/>
</dbReference>
<protein>
    <submittedName>
        <fullName evidence="7">ABC transporter ATP-binding protein</fullName>
    </submittedName>
</protein>
<comment type="similarity">
    <text evidence="1">Belongs to the ABC transporter superfamily.</text>
</comment>
<dbReference type="CDD" id="cd03224">
    <property type="entry name" value="ABC_TM1139_LivF_branched"/>
    <property type="match status" value="1"/>
</dbReference>
<dbReference type="Pfam" id="PF00005">
    <property type="entry name" value="ABC_tran"/>
    <property type="match status" value="1"/>
</dbReference>
<dbReference type="InterPro" id="IPR052156">
    <property type="entry name" value="BCAA_Transport_ATP-bd_LivF"/>
</dbReference>
<gene>
    <name evidence="7" type="ORF">GCM10022231_07660</name>
</gene>
<keyword evidence="5" id="KW-0029">Amino-acid transport</keyword>
<dbReference type="InterPro" id="IPR027417">
    <property type="entry name" value="P-loop_NTPase"/>
</dbReference>
<evidence type="ECO:0000313" key="7">
    <source>
        <dbReference type="EMBL" id="GAA3952191.1"/>
    </source>
</evidence>
<dbReference type="RefSeq" id="WP_344780783.1">
    <property type="nucleotide sequence ID" value="NZ_BAAAZW010000002.1"/>
</dbReference>
<comment type="caution">
    <text evidence="7">The sequence shown here is derived from an EMBL/GenBank/DDBJ whole genome shotgun (WGS) entry which is preliminary data.</text>
</comment>
<dbReference type="PANTHER" id="PTHR43820">
    <property type="entry name" value="HIGH-AFFINITY BRANCHED-CHAIN AMINO ACID TRANSPORT ATP-BINDING PROTEIN LIVF"/>
    <property type="match status" value="1"/>
</dbReference>
<evidence type="ECO:0000256" key="5">
    <source>
        <dbReference type="ARBA" id="ARBA00022970"/>
    </source>
</evidence>
<dbReference type="Gene3D" id="3.40.50.300">
    <property type="entry name" value="P-loop containing nucleotide triphosphate hydrolases"/>
    <property type="match status" value="1"/>
</dbReference>
<evidence type="ECO:0000259" key="6">
    <source>
        <dbReference type="PROSITE" id="PS50893"/>
    </source>
</evidence>
<dbReference type="PROSITE" id="PS50893">
    <property type="entry name" value="ABC_TRANSPORTER_2"/>
    <property type="match status" value="1"/>
</dbReference>
<dbReference type="SMART" id="SM00382">
    <property type="entry name" value="AAA"/>
    <property type="match status" value="1"/>
</dbReference>
<evidence type="ECO:0000256" key="2">
    <source>
        <dbReference type="ARBA" id="ARBA00022448"/>
    </source>
</evidence>